<feature type="transmembrane region" description="Helical" evidence="3">
    <location>
        <begin position="675"/>
        <end position="694"/>
    </location>
</feature>
<comment type="similarity">
    <text evidence="1">Belongs to the ThrE exporter (TC 2.A.79) family.</text>
</comment>
<evidence type="ECO:0000256" key="1">
    <source>
        <dbReference type="ARBA" id="ARBA00034125"/>
    </source>
</evidence>
<proteinExistence type="inferred from homology"/>
<feature type="transmembrane region" description="Helical" evidence="3">
    <location>
        <begin position="429"/>
        <end position="449"/>
    </location>
</feature>
<dbReference type="Proteomes" id="UP000292702">
    <property type="component" value="Unassembled WGS sequence"/>
</dbReference>
<dbReference type="GO" id="GO:0022857">
    <property type="term" value="F:transmembrane transporter activity"/>
    <property type="evidence" value="ECO:0007669"/>
    <property type="project" value="InterPro"/>
</dbReference>
<dbReference type="Pfam" id="PF06738">
    <property type="entry name" value="ThrE"/>
    <property type="match status" value="1"/>
</dbReference>
<comment type="caution">
    <text evidence="5">The sequence shown here is derived from an EMBL/GenBank/DDBJ whole genome shotgun (WGS) entry which is preliminary data.</text>
</comment>
<feature type="transmembrane region" description="Helical" evidence="3">
    <location>
        <begin position="651"/>
        <end position="668"/>
    </location>
</feature>
<evidence type="ECO:0000256" key="3">
    <source>
        <dbReference type="SAM" id="Phobius"/>
    </source>
</evidence>
<dbReference type="InterPro" id="IPR010619">
    <property type="entry name" value="ThrE-like_N"/>
</dbReference>
<dbReference type="PANTHER" id="PTHR31082:SF4">
    <property type="entry name" value="PHEROMONE-REGULATED MEMBRANE PROTEIN 10"/>
    <property type="match status" value="1"/>
</dbReference>
<feature type="region of interest" description="Disordered" evidence="2">
    <location>
        <begin position="119"/>
        <end position="206"/>
    </location>
</feature>
<keyword evidence="3" id="KW-0472">Membrane</keyword>
<feature type="transmembrane region" description="Helical" evidence="3">
    <location>
        <begin position="497"/>
        <end position="519"/>
    </location>
</feature>
<feature type="compositionally biased region" description="Polar residues" evidence="2">
    <location>
        <begin position="97"/>
        <end position="107"/>
    </location>
</feature>
<evidence type="ECO:0000259" key="4">
    <source>
        <dbReference type="Pfam" id="PF06738"/>
    </source>
</evidence>
<feature type="compositionally biased region" description="Basic and acidic residues" evidence="2">
    <location>
        <begin position="132"/>
        <end position="146"/>
    </location>
</feature>
<dbReference type="InterPro" id="IPR051361">
    <property type="entry name" value="ThrE/Ser_Exporter"/>
</dbReference>
<keyword evidence="6" id="KW-1185">Reference proteome</keyword>
<protein>
    <recommendedName>
        <fullName evidence="4">Threonine/serine exporter-like N-terminal domain-containing protein</fullName>
    </recommendedName>
</protein>
<keyword evidence="3" id="KW-1133">Transmembrane helix</keyword>
<feature type="transmembrane region" description="Helical" evidence="3">
    <location>
        <begin position="380"/>
        <end position="399"/>
    </location>
</feature>
<name>A0A4V2MV73_9APHY</name>
<feature type="transmembrane region" description="Helical" evidence="3">
    <location>
        <begin position="706"/>
        <end position="731"/>
    </location>
</feature>
<evidence type="ECO:0000313" key="5">
    <source>
        <dbReference type="EMBL" id="TCD61317.1"/>
    </source>
</evidence>
<sequence length="742" mass="81937">MPYTDFPNRNSRSSRRSSRVHFREGDESAEVTGAPQRPSAAYRVDNRSVAAYRRGSDISPTSQEGGIWGDDRARRPSHGSVVAPLRIRKASSPQPPVSCSSGSSNLSFEGRRSLQARIFAPRTPPLDSPTIEDERPVDPEFDRDQPDDPQSTGFLAGLRRFYEEHDDRIDSEDDREDSDRESGRGSRHSSFTGSDASGPNHRKGYRRDSLFSMDLYMYDPDDPTVTGTSRRAVDDEVDLEKNVLKQMDYRMRRKQRERMKIEFNVTSVLYRQKFLMRLSKSLLTFGAPSHRIEAQLISAARILEIHGEFVHIPGVVICCFGDQDTKTSETHFVKAGGRLHLGSLHRVHVIYRQVVHDEISAREATRRLDRLMDAGPLYNVYIRCLLAFWLCALICPLAFGGSVIDMLISGIGATFLCGMQIGVASRSQLYANVFEVTVTIVIAFAARGLSSIRSQIFCYTAISSAGIVLILPGYLILSSSLELASKNIVCGSVKMVYSLIYTLFLGFGLQIGSDFYLLVDHGARRNIASLAARMNAVVSVYGTFVSDNSTSYLNVSQGQPLAGTYTFTSTVPFTEEHILNGCYRPPTFPWFLQPFPWWTQFIIVPLFSTLSSMANQQPLISRELVVMVVISCVAYAANKVADHYIFNRSDVVSAIGAFAVGLLGNMYSRKMGGTAFTSMVTGVLFLVPSGLSQIGGITAQGNGIDIGGAMIAVTIGITVGLFMSQAIVYMFGSRKNAALFSF</sequence>
<feature type="domain" description="Threonine/serine exporter-like N-terminal" evidence="4">
    <location>
        <begin position="274"/>
        <end position="515"/>
    </location>
</feature>
<dbReference type="EMBL" id="RWJN01000480">
    <property type="protein sequence ID" value="TCD61317.1"/>
    <property type="molecule type" value="Genomic_DNA"/>
</dbReference>
<organism evidence="5 6">
    <name type="scientific">Steccherinum ochraceum</name>
    <dbReference type="NCBI Taxonomy" id="92696"/>
    <lineage>
        <taxon>Eukaryota</taxon>
        <taxon>Fungi</taxon>
        <taxon>Dikarya</taxon>
        <taxon>Basidiomycota</taxon>
        <taxon>Agaricomycotina</taxon>
        <taxon>Agaricomycetes</taxon>
        <taxon>Polyporales</taxon>
        <taxon>Steccherinaceae</taxon>
        <taxon>Steccherinum</taxon>
    </lineage>
</organism>
<dbReference type="AlphaFoldDB" id="A0A4V2MV73"/>
<evidence type="ECO:0000313" key="6">
    <source>
        <dbReference type="Proteomes" id="UP000292702"/>
    </source>
</evidence>
<dbReference type="PANTHER" id="PTHR31082">
    <property type="entry name" value="PHEROMONE-REGULATED MEMBRANE PROTEIN 10"/>
    <property type="match status" value="1"/>
</dbReference>
<dbReference type="OrthoDB" id="413008at2759"/>
<accession>A0A4V2MV73</accession>
<feature type="region of interest" description="Disordered" evidence="2">
    <location>
        <begin position="1"/>
        <end position="107"/>
    </location>
</feature>
<feature type="transmembrane region" description="Helical" evidence="3">
    <location>
        <begin position="624"/>
        <end position="645"/>
    </location>
</feature>
<dbReference type="STRING" id="92696.A0A4V2MV73"/>
<gene>
    <name evidence="5" type="ORF">EIP91_008645</name>
</gene>
<reference evidence="5 6" key="1">
    <citation type="submission" date="2018-11" db="EMBL/GenBank/DDBJ databases">
        <title>Genome assembly of Steccherinum ochraceum LE-BIN_3174, the white-rot fungus of the Steccherinaceae family (The Residual Polyporoid clade, Polyporales, Basidiomycota).</title>
        <authorList>
            <person name="Fedorova T.V."/>
            <person name="Glazunova O.A."/>
            <person name="Landesman E.O."/>
            <person name="Moiseenko K.V."/>
            <person name="Psurtseva N.V."/>
            <person name="Savinova O.S."/>
            <person name="Shakhova N.V."/>
            <person name="Tyazhelova T.V."/>
            <person name="Vasina D.V."/>
        </authorList>
    </citation>
    <scope>NUCLEOTIDE SEQUENCE [LARGE SCALE GENOMIC DNA]</scope>
    <source>
        <strain evidence="5 6">LE-BIN_3174</strain>
    </source>
</reference>
<keyword evidence="3" id="KW-0812">Transmembrane</keyword>
<feature type="transmembrane region" description="Helical" evidence="3">
    <location>
        <begin position="456"/>
        <end position="477"/>
    </location>
</feature>
<evidence type="ECO:0000256" key="2">
    <source>
        <dbReference type="SAM" id="MobiDB-lite"/>
    </source>
</evidence>